<name>A0A2S4VCH9_9BASI</name>
<comment type="caution">
    <text evidence="2">The sequence shown here is derived from an EMBL/GenBank/DDBJ whole genome shotgun (WGS) entry which is preliminary data.</text>
</comment>
<reference evidence="3" key="3">
    <citation type="journal article" date="2018" name="Mol. Plant Microbe Interact.">
        <title>Genome sequence resources for the wheat stripe rust pathogen (Puccinia striiformis f. sp. tritici) and the barley stripe rust pathogen (Puccinia striiformis f. sp. hordei).</title>
        <authorList>
            <person name="Xia C."/>
            <person name="Wang M."/>
            <person name="Yin C."/>
            <person name="Cornejo O.E."/>
            <person name="Hulbert S.H."/>
            <person name="Chen X."/>
        </authorList>
    </citation>
    <scope>NUCLEOTIDE SEQUENCE [LARGE SCALE GENOMIC DNA]</scope>
    <source>
        <strain evidence="3">93TX-2</strain>
    </source>
</reference>
<protein>
    <submittedName>
        <fullName evidence="2">Uncharacterized protein</fullName>
    </submittedName>
</protein>
<dbReference type="AlphaFoldDB" id="A0A2S4VCH9"/>
<feature type="compositionally biased region" description="Acidic residues" evidence="1">
    <location>
        <begin position="30"/>
        <end position="43"/>
    </location>
</feature>
<dbReference type="EMBL" id="PKSM01000150">
    <property type="protein sequence ID" value="POW07175.1"/>
    <property type="molecule type" value="Genomic_DNA"/>
</dbReference>
<feature type="region of interest" description="Disordered" evidence="1">
    <location>
        <begin position="24"/>
        <end position="43"/>
    </location>
</feature>
<evidence type="ECO:0000256" key="1">
    <source>
        <dbReference type="SAM" id="MobiDB-lite"/>
    </source>
</evidence>
<organism evidence="2 3">
    <name type="scientific">Puccinia striiformis</name>
    <dbReference type="NCBI Taxonomy" id="27350"/>
    <lineage>
        <taxon>Eukaryota</taxon>
        <taxon>Fungi</taxon>
        <taxon>Dikarya</taxon>
        <taxon>Basidiomycota</taxon>
        <taxon>Pucciniomycotina</taxon>
        <taxon>Pucciniomycetes</taxon>
        <taxon>Pucciniales</taxon>
        <taxon>Pucciniaceae</taxon>
        <taxon>Puccinia</taxon>
    </lineage>
</organism>
<accession>A0A2S4VCH9</accession>
<sequence>MYRCTQTALQQKIATIAPDDLLFGDVESSDKDDNESSDEEDDDMNVINDLMIILQAALSHCYCAPQIALQQAPPITEFLLV</sequence>
<keyword evidence="3" id="KW-1185">Reference proteome</keyword>
<reference evidence="2 3" key="1">
    <citation type="submission" date="2017-12" db="EMBL/GenBank/DDBJ databases">
        <title>Gene loss provides genomic basis for host adaptation in cereal stripe rust fungi.</title>
        <authorList>
            <person name="Xia C."/>
        </authorList>
    </citation>
    <scope>NUCLEOTIDE SEQUENCE [LARGE SCALE GENOMIC DNA]</scope>
    <source>
        <strain evidence="2 3">93TX-2</strain>
    </source>
</reference>
<dbReference type="Proteomes" id="UP000238274">
    <property type="component" value="Unassembled WGS sequence"/>
</dbReference>
<evidence type="ECO:0000313" key="2">
    <source>
        <dbReference type="EMBL" id="POW07175.1"/>
    </source>
</evidence>
<dbReference type="VEuPathDB" id="FungiDB:PSTT_03745"/>
<gene>
    <name evidence="2" type="ORF">PSHT_10081</name>
</gene>
<proteinExistence type="predicted"/>
<reference evidence="3" key="2">
    <citation type="journal article" date="2018" name="BMC Genomics">
        <title>Genomic insights into host adaptation between the wheat stripe rust pathogen (Puccinia striiformis f. sp. tritici) and the barley stripe rust pathogen (Puccinia striiformis f. sp. hordei).</title>
        <authorList>
            <person name="Xia C."/>
            <person name="Wang M."/>
            <person name="Yin C."/>
            <person name="Cornejo O.E."/>
            <person name="Hulbert S.H."/>
            <person name="Chen X."/>
        </authorList>
    </citation>
    <scope>NUCLEOTIDE SEQUENCE [LARGE SCALE GENOMIC DNA]</scope>
    <source>
        <strain evidence="3">93TX-2</strain>
    </source>
</reference>
<dbReference type="VEuPathDB" id="FungiDB:PSHT_10081"/>
<evidence type="ECO:0000313" key="3">
    <source>
        <dbReference type="Proteomes" id="UP000238274"/>
    </source>
</evidence>